<dbReference type="STRING" id="630626.EBL_c20540"/>
<dbReference type="Proteomes" id="UP000001955">
    <property type="component" value="Chromosome"/>
</dbReference>
<proteinExistence type="predicted"/>
<protein>
    <submittedName>
        <fullName evidence="1">Uncharacterized protein</fullName>
    </submittedName>
</protein>
<accession>I2B9E1</accession>
<sequence>MIELAIKTALERITGLEAWPLLLPENQLEGVTYQRVSDPELYSGMLRTGLVSARFQITLYRVDDYPGLLAQEKAIWSEWRGMTHDVLEGVPIQYITRGGIYQDKADLVNGHTRYRLARDFTFIYREAP</sequence>
<dbReference type="EMBL" id="CP001560">
    <property type="protein sequence ID" value="AFJ47145.1"/>
    <property type="molecule type" value="Genomic_DNA"/>
</dbReference>
<dbReference type="PATRIC" id="fig|630626.3.peg.1997"/>
<gene>
    <name evidence="1" type="ordered locus">EBL_c20540</name>
</gene>
<organism evidence="1 2">
    <name type="scientific">Shimwellia blattae (strain ATCC 29907 / DSM 4481 / JCM 1650 / NBRC 105725 / CDC 9005-74)</name>
    <name type="common">Escherichia blattae</name>
    <dbReference type="NCBI Taxonomy" id="630626"/>
    <lineage>
        <taxon>Bacteria</taxon>
        <taxon>Pseudomonadati</taxon>
        <taxon>Pseudomonadota</taxon>
        <taxon>Gammaproteobacteria</taxon>
        <taxon>Enterobacterales</taxon>
        <taxon>Enterobacteriaceae</taxon>
        <taxon>Shimwellia</taxon>
    </lineage>
</organism>
<dbReference type="AlphaFoldDB" id="I2B9E1"/>
<dbReference type="eggNOG" id="ENOG5032VNN">
    <property type="taxonomic scope" value="Bacteria"/>
</dbReference>
<reference evidence="1 2" key="1">
    <citation type="journal article" date="2012" name="J. Bacteriol.">
        <title>Complete genome sequence of the B12-producing Shimwellia blattae strain DSM 4481, isolated from a cockroach.</title>
        <authorList>
            <person name="Brzuszkiewicz E."/>
            <person name="Waschkowitz T."/>
            <person name="Wiezer A."/>
            <person name="Daniel R."/>
        </authorList>
    </citation>
    <scope>NUCLEOTIDE SEQUENCE [LARGE SCALE GENOMIC DNA]</scope>
    <source>
        <strain evidence="2">ATCC 29907 / DSM 4481 / JCM 1650 / NBRC 105725 / CDC 9005-74</strain>
    </source>
</reference>
<evidence type="ECO:0000313" key="2">
    <source>
        <dbReference type="Proteomes" id="UP000001955"/>
    </source>
</evidence>
<dbReference type="HOGENOM" id="CLU_136198_0_0_6"/>
<dbReference type="KEGG" id="ebt:EBL_c20540"/>
<keyword evidence="2" id="KW-1185">Reference proteome</keyword>
<accession>K6VZM2</accession>
<dbReference type="RefSeq" id="WP_002440826.1">
    <property type="nucleotide sequence ID" value="NC_017910.1"/>
</dbReference>
<dbReference type="OrthoDB" id="6444351at2"/>
<name>I2B9E1_SHIBC</name>
<evidence type="ECO:0000313" key="1">
    <source>
        <dbReference type="EMBL" id="AFJ47145.1"/>
    </source>
</evidence>